<dbReference type="PANTHER" id="PTHR31495:SF0">
    <property type="entry name" value="BINDING PROTEIN CALEOSIN, PUTATIVE (AFU_ORTHOLOGUE AFUA_5G13750)-RELATED"/>
    <property type="match status" value="1"/>
</dbReference>
<keyword evidence="2" id="KW-1133">Transmembrane helix</keyword>
<keyword evidence="4" id="KW-1185">Reference proteome</keyword>
<evidence type="ECO:0000256" key="2">
    <source>
        <dbReference type="SAM" id="Phobius"/>
    </source>
</evidence>
<gene>
    <name evidence="3" type="ORF">FIBSPDRAFT_805671</name>
</gene>
<name>A0A167VZZ0_9AGAM</name>
<evidence type="ECO:0000256" key="1">
    <source>
        <dbReference type="ARBA" id="ARBA00006765"/>
    </source>
</evidence>
<dbReference type="STRING" id="436010.A0A167VZZ0"/>
<dbReference type="GO" id="GO:0004497">
    <property type="term" value="F:monooxygenase activity"/>
    <property type="evidence" value="ECO:0007669"/>
    <property type="project" value="TreeGrafter"/>
</dbReference>
<evidence type="ECO:0000313" key="3">
    <source>
        <dbReference type="EMBL" id="KZP05548.1"/>
    </source>
</evidence>
<dbReference type="PANTHER" id="PTHR31495">
    <property type="entry name" value="PEROXYGENASE 3-RELATED"/>
    <property type="match status" value="1"/>
</dbReference>
<sequence length="278" mass="31117">MLSASDSSVTQNGITTAVPGCPVTGRRLPAVDVNLKDAGVARASSAPSSERPEGSEAYSEELSGLTVLQQHCVFFDKDNDGIIWPLDTFYGFHQIGFNIFLCLLSMVVIHAGFSYVTSPSWIPDPFFRIHIANIHKAKHGSDTGTYDSEGRFVPQSFEDVFSKYGSNPIPEFGWQPCMRAGNFVALHKGIRDAFDPFGWGADVFELFATWWVSDGALKKEEMRAVYDGSLFYQRWEALKARESLFWRGVQWLVREDKVFQRRVARAAMVGQKAKARQA</sequence>
<comment type="similarity">
    <text evidence="1">Belongs to the caleosin family.</text>
</comment>
<organism evidence="3 4">
    <name type="scientific">Athelia psychrophila</name>
    <dbReference type="NCBI Taxonomy" id="1759441"/>
    <lineage>
        <taxon>Eukaryota</taxon>
        <taxon>Fungi</taxon>
        <taxon>Dikarya</taxon>
        <taxon>Basidiomycota</taxon>
        <taxon>Agaricomycotina</taxon>
        <taxon>Agaricomycetes</taxon>
        <taxon>Agaricomycetidae</taxon>
        <taxon>Atheliales</taxon>
        <taxon>Atheliaceae</taxon>
        <taxon>Athelia</taxon>
    </lineage>
</organism>
<dbReference type="Pfam" id="PF05042">
    <property type="entry name" value="Caleosin"/>
    <property type="match status" value="1"/>
</dbReference>
<reference evidence="3 4" key="1">
    <citation type="journal article" date="2016" name="Mol. Biol. Evol.">
        <title>Comparative Genomics of Early-Diverging Mushroom-Forming Fungi Provides Insights into the Origins of Lignocellulose Decay Capabilities.</title>
        <authorList>
            <person name="Nagy L.G."/>
            <person name="Riley R."/>
            <person name="Tritt A."/>
            <person name="Adam C."/>
            <person name="Daum C."/>
            <person name="Floudas D."/>
            <person name="Sun H."/>
            <person name="Yadav J.S."/>
            <person name="Pangilinan J."/>
            <person name="Larsson K.H."/>
            <person name="Matsuura K."/>
            <person name="Barry K."/>
            <person name="Labutti K."/>
            <person name="Kuo R."/>
            <person name="Ohm R.A."/>
            <person name="Bhattacharya S.S."/>
            <person name="Shirouzu T."/>
            <person name="Yoshinaga Y."/>
            <person name="Martin F.M."/>
            <person name="Grigoriev I.V."/>
            <person name="Hibbett D.S."/>
        </authorList>
    </citation>
    <scope>NUCLEOTIDE SEQUENCE [LARGE SCALE GENOMIC DNA]</scope>
    <source>
        <strain evidence="3 4">CBS 109695</strain>
    </source>
</reference>
<keyword evidence="2" id="KW-0812">Transmembrane</keyword>
<dbReference type="AlphaFoldDB" id="A0A167VZZ0"/>
<dbReference type="InterPro" id="IPR007736">
    <property type="entry name" value="Caleosin-related"/>
</dbReference>
<evidence type="ECO:0000313" key="4">
    <source>
        <dbReference type="Proteomes" id="UP000076532"/>
    </source>
</evidence>
<keyword evidence="2" id="KW-0472">Membrane</keyword>
<protein>
    <submittedName>
        <fullName evidence="3">Caleosin-domain-containing protein</fullName>
    </submittedName>
</protein>
<dbReference type="GO" id="GO:0005509">
    <property type="term" value="F:calcium ion binding"/>
    <property type="evidence" value="ECO:0007669"/>
    <property type="project" value="TreeGrafter"/>
</dbReference>
<accession>A0A167VZZ0</accession>
<dbReference type="OrthoDB" id="640742at2759"/>
<dbReference type="Proteomes" id="UP000076532">
    <property type="component" value="Unassembled WGS sequence"/>
</dbReference>
<dbReference type="EMBL" id="KV417832">
    <property type="protein sequence ID" value="KZP05548.1"/>
    <property type="molecule type" value="Genomic_DNA"/>
</dbReference>
<proteinExistence type="inferred from homology"/>
<feature type="transmembrane region" description="Helical" evidence="2">
    <location>
        <begin position="95"/>
        <end position="116"/>
    </location>
</feature>